<protein>
    <submittedName>
        <fullName evidence="1">HemY-like protein</fullName>
    </submittedName>
</protein>
<organism evidence="1 2">
    <name type="scientific">Klebsiella michiganensis</name>
    <dbReference type="NCBI Taxonomy" id="1134687"/>
    <lineage>
        <taxon>Bacteria</taxon>
        <taxon>Pseudomonadati</taxon>
        <taxon>Pseudomonadota</taxon>
        <taxon>Gammaproteobacteria</taxon>
        <taxon>Enterobacterales</taxon>
        <taxon>Enterobacteriaceae</taxon>
        <taxon>Klebsiella/Raoultella group</taxon>
        <taxon>Klebsiella</taxon>
    </lineage>
</organism>
<reference evidence="1 2" key="1">
    <citation type="submission" date="2018-06" db="EMBL/GenBank/DDBJ databases">
        <authorList>
            <consortium name="Pathogen Informatics"/>
            <person name="Doyle S."/>
        </authorList>
    </citation>
    <scope>NUCLEOTIDE SEQUENCE [LARGE SCALE GENOMIC DNA]</scope>
    <source>
        <strain evidence="1 2">NCTC11685</strain>
    </source>
</reference>
<evidence type="ECO:0000313" key="2">
    <source>
        <dbReference type="Proteomes" id="UP000254863"/>
    </source>
</evidence>
<accession>A0A7H4PE16</accession>
<dbReference type="EMBL" id="UGMS01000002">
    <property type="protein sequence ID" value="STW66143.1"/>
    <property type="molecule type" value="Genomic_DNA"/>
</dbReference>
<sequence length="139" mass="15657">MPNWNKLAWIGLMDKTLADGGSEGLRDWWKSQNRKTRSQVALQVAMANRLIESDDHDTAQQIIIEGLKKHYDDRLVMPIPRLKTNNPEQLEKVLRQQIKTVGDRPAAVEYAGAIAHASRRVARSQHRVPRSAQAAPGCV</sequence>
<comment type="caution">
    <text evidence="1">The sequence shown here is derived from an EMBL/GenBank/DDBJ whole genome shotgun (WGS) entry which is preliminary data.</text>
</comment>
<proteinExistence type="predicted"/>
<gene>
    <name evidence="1" type="primary">hemY_2</name>
    <name evidence="1" type="ORF">NCTC11685_03871</name>
</gene>
<dbReference type="Proteomes" id="UP000254863">
    <property type="component" value="Unassembled WGS sequence"/>
</dbReference>
<name>A0A7H4PE16_9ENTR</name>
<evidence type="ECO:0000313" key="1">
    <source>
        <dbReference type="EMBL" id="STW66143.1"/>
    </source>
</evidence>
<dbReference type="AlphaFoldDB" id="A0A7H4PE16"/>